<comment type="caution">
    <text evidence="3">The sequence shown here is derived from an EMBL/GenBank/DDBJ whole genome shotgun (WGS) entry which is preliminary data.</text>
</comment>
<dbReference type="Proteomes" id="UP001597094">
    <property type="component" value="Unassembled WGS sequence"/>
</dbReference>
<gene>
    <name evidence="3" type="ORF">ACFQ2O_13115</name>
</gene>
<dbReference type="SUPFAM" id="SSF52317">
    <property type="entry name" value="Class I glutamine amidotransferase-like"/>
    <property type="match status" value="1"/>
</dbReference>
<reference evidence="4" key="1">
    <citation type="journal article" date="2019" name="Int. J. Syst. Evol. Microbiol.">
        <title>The Global Catalogue of Microorganisms (GCM) 10K type strain sequencing project: providing services to taxonomists for standard genome sequencing and annotation.</title>
        <authorList>
            <consortium name="The Broad Institute Genomics Platform"/>
            <consortium name="The Broad Institute Genome Sequencing Center for Infectious Disease"/>
            <person name="Wu L."/>
            <person name="Ma J."/>
        </authorList>
    </citation>
    <scope>NUCLEOTIDE SEQUENCE [LARGE SCALE GENOMIC DNA]</scope>
    <source>
        <strain evidence="4">JCM 31319</strain>
    </source>
</reference>
<dbReference type="PROSITE" id="PS51257">
    <property type="entry name" value="PROKAR_LIPOPROTEIN"/>
    <property type="match status" value="1"/>
</dbReference>
<keyword evidence="4" id="KW-1185">Reference proteome</keyword>
<dbReference type="PANTHER" id="PTHR40469:SF2">
    <property type="entry name" value="GALACTOSE-BINDING DOMAIN-LIKE SUPERFAMILY PROTEIN"/>
    <property type="match status" value="1"/>
</dbReference>
<dbReference type="Pfam" id="PF06283">
    <property type="entry name" value="ThuA"/>
    <property type="match status" value="1"/>
</dbReference>
<proteinExistence type="predicted"/>
<protein>
    <submittedName>
        <fullName evidence="3">ThuA domain-containing protein</fullName>
    </submittedName>
</protein>
<feature type="domain" description="ThuA-like" evidence="2">
    <location>
        <begin position="38"/>
        <end position="248"/>
    </location>
</feature>
<dbReference type="RefSeq" id="WP_377528313.1">
    <property type="nucleotide sequence ID" value="NZ_JBHTLD010000119.1"/>
</dbReference>
<evidence type="ECO:0000256" key="1">
    <source>
        <dbReference type="SAM" id="SignalP"/>
    </source>
</evidence>
<dbReference type="EMBL" id="JBHTLD010000119">
    <property type="protein sequence ID" value="MFD1187149.1"/>
    <property type="molecule type" value="Genomic_DNA"/>
</dbReference>
<dbReference type="Gene3D" id="3.40.50.880">
    <property type="match status" value="1"/>
</dbReference>
<dbReference type="InterPro" id="IPR029062">
    <property type="entry name" value="Class_I_gatase-like"/>
</dbReference>
<evidence type="ECO:0000313" key="3">
    <source>
        <dbReference type="EMBL" id="MFD1187149.1"/>
    </source>
</evidence>
<organism evidence="3 4">
    <name type="scientific">Pontibacter rugosus</name>
    <dbReference type="NCBI Taxonomy" id="1745966"/>
    <lineage>
        <taxon>Bacteria</taxon>
        <taxon>Pseudomonadati</taxon>
        <taxon>Bacteroidota</taxon>
        <taxon>Cytophagia</taxon>
        <taxon>Cytophagales</taxon>
        <taxon>Hymenobacteraceae</taxon>
        <taxon>Pontibacter</taxon>
    </lineage>
</organism>
<accession>A0ABW3SQF2</accession>
<name>A0ABW3SQF2_9BACT</name>
<feature type="chain" id="PRO_5046951415" evidence="1">
    <location>
        <begin position="21"/>
        <end position="253"/>
    </location>
</feature>
<evidence type="ECO:0000313" key="4">
    <source>
        <dbReference type="Proteomes" id="UP001597094"/>
    </source>
</evidence>
<feature type="signal peptide" evidence="1">
    <location>
        <begin position="1"/>
        <end position="20"/>
    </location>
</feature>
<evidence type="ECO:0000259" key="2">
    <source>
        <dbReference type="Pfam" id="PF06283"/>
    </source>
</evidence>
<keyword evidence="1" id="KW-0732">Signal</keyword>
<dbReference type="PANTHER" id="PTHR40469">
    <property type="entry name" value="SECRETED GLYCOSYL HYDROLASE"/>
    <property type="match status" value="1"/>
</dbReference>
<sequence>MKYTMPHWAFLLLSFFSLQACSSSKPAVAVEKATATPRILVFSKTNGFRHESIPAGKAALQQLGLSHQVQVDTTEDATLFVTDSLQQYDAVVFLSTTMDVLDATQQLAFEEYIRGGGGYVGVHAAADTEYDWPWYNKLVGAYFSSHPQVQKAQIQVLDKNHAATAHLPDVWEREDEWYNFKSMNPEVKVLANLDEKSYTGGENGEKHPIAWYHSYDGGRAFYTALGHTSESYSDSLFLKHLWGGISYAIGEGE</sequence>
<dbReference type="InterPro" id="IPR029010">
    <property type="entry name" value="ThuA-like"/>
</dbReference>